<reference evidence="1" key="1">
    <citation type="submission" date="2017-03" db="EMBL/GenBank/DDBJ databases">
        <title>The mitochondrial genome of the carnivorous plant Utricularia reniformis (Lentibulariaceae): structure, comparative analysis and evolutionary landmarks.</title>
        <authorList>
            <person name="Silva S.R."/>
            <person name="Alvarenga D.O."/>
            <person name="Michael T.P."/>
            <person name="Miranda V.F.O."/>
            <person name="Varani A.M."/>
        </authorList>
    </citation>
    <scope>NUCLEOTIDE SEQUENCE</scope>
</reference>
<evidence type="ECO:0000313" key="1">
    <source>
        <dbReference type="EMBL" id="ART31711.1"/>
    </source>
</evidence>
<name>A0A1Y0B2U1_9LAMI</name>
<dbReference type="EMBL" id="KY774314">
    <property type="protein sequence ID" value="ART31711.1"/>
    <property type="molecule type" value="Genomic_DNA"/>
</dbReference>
<sequence>MPNLFSRYIPYVSKLPLKLGMSWLPSWKALPNYGSKGGKMMFEGDNPLPKSPYFFYLPEWRVFATLIHVIHSKGEQESPLALWPESTSH</sequence>
<protein>
    <submittedName>
        <fullName evidence="1">Uncharacterized protein</fullName>
    </submittedName>
</protein>
<gene>
    <name evidence="1" type="ORF">AEK19_MT1521</name>
</gene>
<geneLocation type="mitochondrion" evidence="1"/>
<keyword evidence="1" id="KW-0496">Mitochondrion</keyword>
<dbReference type="AlphaFoldDB" id="A0A1Y0B2U1"/>
<proteinExistence type="predicted"/>
<organism evidence="1">
    <name type="scientific">Utricularia reniformis</name>
    <dbReference type="NCBI Taxonomy" id="192314"/>
    <lineage>
        <taxon>Eukaryota</taxon>
        <taxon>Viridiplantae</taxon>
        <taxon>Streptophyta</taxon>
        <taxon>Embryophyta</taxon>
        <taxon>Tracheophyta</taxon>
        <taxon>Spermatophyta</taxon>
        <taxon>Magnoliopsida</taxon>
        <taxon>eudicotyledons</taxon>
        <taxon>Gunneridae</taxon>
        <taxon>Pentapetalae</taxon>
        <taxon>asterids</taxon>
        <taxon>lamiids</taxon>
        <taxon>Lamiales</taxon>
        <taxon>Lentibulariaceae</taxon>
        <taxon>Utricularia</taxon>
    </lineage>
</organism>
<accession>A0A1Y0B2U1</accession>